<sequence>MLRLSPVCQSRPCLGHSIVDFEHRRYAEPPKRWAAPVSPPTGLVRPAPQCILFGNASPAHIYAPTITTADNLPSVLVYFPGGGFENRSMHDYPPNDTWQSRSRSLPSWLGKRLLTLRLRRHHSCRRLEGPGRTLVHALPHLHCARQHQRNRLPARQGLSDAPLVTPASSSFNFVPTGQMTPRGSNSQYHLGQSAVVSGSTLAAANLGSTLASESLLNVARRWASDSNGIELLFDVRNSQTVAVEIEALGAPLEFNDIFTGRTAAQKNKLCSLFDPYIGRDTGYVQVVPLLGTLPPLLGVPAASSPLEGWHFLPEDGSNPPYYQSQKFEGLYEWQLHMLPTHRTTSRRTGSSMNRHPTSSYTSSNAVIKVNVSANIQISSCARPPSRNVVQNMFSVPKLSARQPAMICSASKSAREGAPRFRPAKHPLAPPNVTNTLSVEARAHRGRFVRHILSDADSECDLGPSTDAATKEEWAVVLEHVLESLGKAVDRGGWLTRVRLKRLRRKGVGLSDGEHREPPRPVRSNTMSSIGSVMTQTQTLFNPLSGSLGSLLSDLGASVVFPVDTTDQSLHQIRDLANAHALFRPHAVVAPDASPVVGGTPGQCDVALPGEDSGFELIPANVACVSTDAVLTISGEAADGVDDGASGILYGLTEWDSSHPGLQLETRRWDFRVQRGRLSKTILRAVQDSQVVDIPAPFALARAATPVRFQSEDQLPNLKASNVALDHT</sequence>
<reference evidence="1" key="1">
    <citation type="submission" date="2023-11" db="EMBL/GenBank/DDBJ databases">
        <authorList>
            <person name="De Vega J J."/>
            <person name="De Vega J J."/>
        </authorList>
    </citation>
    <scope>NUCLEOTIDE SEQUENCE</scope>
</reference>
<dbReference type="SUPFAM" id="SSF53474">
    <property type="entry name" value="alpha/beta-Hydrolases"/>
    <property type="match status" value="1"/>
</dbReference>
<dbReference type="AlphaFoldDB" id="A0AAD2HGN4"/>
<dbReference type="InterPro" id="IPR029058">
    <property type="entry name" value="AB_hydrolase_fold"/>
</dbReference>
<dbReference type="InterPro" id="IPR043750">
    <property type="entry name" value="DUF5695"/>
</dbReference>
<dbReference type="EMBL" id="CAVNYO010000406">
    <property type="protein sequence ID" value="CAK5276344.1"/>
    <property type="molecule type" value="Genomic_DNA"/>
</dbReference>
<comment type="caution">
    <text evidence="1">The sequence shown here is derived from an EMBL/GenBank/DDBJ whole genome shotgun (WGS) entry which is preliminary data.</text>
</comment>
<name>A0AAD2HGN4_9AGAR</name>
<organism evidence="1 2">
    <name type="scientific">Mycena citricolor</name>
    <dbReference type="NCBI Taxonomy" id="2018698"/>
    <lineage>
        <taxon>Eukaryota</taxon>
        <taxon>Fungi</taxon>
        <taxon>Dikarya</taxon>
        <taxon>Basidiomycota</taxon>
        <taxon>Agaricomycotina</taxon>
        <taxon>Agaricomycetes</taxon>
        <taxon>Agaricomycetidae</taxon>
        <taxon>Agaricales</taxon>
        <taxon>Marasmiineae</taxon>
        <taxon>Mycenaceae</taxon>
        <taxon>Mycena</taxon>
    </lineage>
</organism>
<accession>A0AAD2HGN4</accession>
<dbReference type="Proteomes" id="UP001295794">
    <property type="component" value="Unassembled WGS sequence"/>
</dbReference>
<keyword evidence="2" id="KW-1185">Reference proteome</keyword>
<gene>
    <name evidence="1" type="ORF">MYCIT1_LOCUS24511</name>
</gene>
<evidence type="ECO:0000313" key="1">
    <source>
        <dbReference type="EMBL" id="CAK5276344.1"/>
    </source>
</evidence>
<protein>
    <submittedName>
        <fullName evidence="1">Uncharacterized protein</fullName>
    </submittedName>
</protein>
<evidence type="ECO:0000313" key="2">
    <source>
        <dbReference type="Proteomes" id="UP001295794"/>
    </source>
</evidence>
<proteinExistence type="predicted"/>
<dbReference type="Pfam" id="PF18951">
    <property type="entry name" value="DUF5695"/>
    <property type="match status" value="1"/>
</dbReference>